<accession>A0A031LMT2</accession>
<comment type="caution">
    <text evidence="1">The sequence shown here is derived from an EMBL/GenBank/DDBJ whole genome shotgun (WGS) entry which is preliminary data.</text>
</comment>
<proteinExistence type="predicted"/>
<dbReference type="Proteomes" id="UP000024332">
    <property type="component" value="Unassembled WGS sequence"/>
</dbReference>
<organism evidence="1 2">
    <name type="scientific">Candidatus Acidianus copahuensis</name>
    <dbReference type="NCBI Taxonomy" id="1160895"/>
    <lineage>
        <taxon>Archaea</taxon>
        <taxon>Thermoproteota</taxon>
        <taxon>Thermoprotei</taxon>
        <taxon>Sulfolobales</taxon>
        <taxon>Sulfolobaceae</taxon>
        <taxon>Acidianus</taxon>
    </lineage>
</organism>
<dbReference type="EMBL" id="JFZT01000039">
    <property type="protein sequence ID" value="EZQ06948.1"/>
    <property type="molecule type" value="Genomic_DNA"/>
</dbReference>
<gene>
    <name evidence="1" type="ORF">CM19_06195</name>
</gene>
<sequence>MKEESRTAIFSNYDGIFGICVFRGNYLEHIFFGFTEDDVKKKFEESTVFQEVSTIKADQARKTICDLIIRRVGQKINKIKS</sequence>
<dbReference type="STRING" id="1160895.CM19_06195"/>
<name>A0A031LMT2_9CREN</name>
<evidence type="ECO:0000313" key="2">
    <source>
        <dbReference type="Proteomes" id="UP000024332"/>
    </source>
</evidence>
<dbReference type="AlphaFoldDB" id="A0A031LMT2"/>
<reference evidence="1 2" key="1">
    <citation type="submission" date="2014-03" db="EMBL/GenBank/DDBJ databases">
        <title>Draft genome sequence of the novel thermoacidophilic archaea Acidianus copahuensis ALE1 strain, isolated from Copahue volcanic area in Neuquen Argentina.</title>
        <authorList>
            <person name="Urbieta M.S."/>
            <person name="Rascovan N."/>
            <person name="Castro C."/>
            <person name="Revale S."/>
            <person name="Giaveno M.A."/>
            <person name="Vazquez M.P."/>
            <person name="Donati E.R."/>
        </authorList>
    </citation>
    <scope>NUCLEOTIDE SEQUENCE [LARGE SCALE GENOMIC DNA]</scope>
    <source>
        <strain evidence="1 2">ALE1</strain>
    </source>
</reference>
<dbReference type="OrthoDB" id="41382at2157"/>
<protein>
    <submittedName>
        <fullName evidence="1">Uncharacterized protein</fullName>
    </submittedName>
</protein>
<keyword evidence="2" id="KW-1185">Reference proteome</keyword>
<evidence type="ECO:0000313" key="1">
    <source>
        <dbReference type="EMBL" id="EZQ06948.1"/>
    </source>
</evidence>
<dbReference type="RefSeq" id="WP_048099472.1">
    <property type="nucleotide sequence ID" value="NZ_JFZT01000039.1"/>
</dbReference>